<evidence type="ECO:0000259" key="6">
    <source>
        <dbReference type="PROSITE" id="PS50850"/>
    </source>
</evidence>
<dbReference type="Proteomes" id="UP000078397">
    <property type="component" value="Unassembled WGS sequence"/>
</dbReference>
<reference evidence="7 8" key="1">
    <citation type="journal article" date="2016" name="PLoS Pathog.">
        <title>Biosynthesis of antibiotic leucinostatins in bio-control fungus Purpureocillium lilacinum and their inhibition on phytophthora revealed by genome mining.</title>
        <authorList>
            <person name="Wang G."/>
            <person name="Liu Z."/>
            <person name="Lin R."/>
            <person name="Li E."/>
            <person name="Mao Z."/>
            <person name="Ling J."/>
            <person name="Yang Y."/>
            <person name="Yin W.B."/>
            <person name="Xie B."/>
        </authorList>
    </citation>
    <scope>NUCLEOTIDE SEQUENCE [LARGE SCALE GENOMIC DNA]</scope>
    <source>
        <strain evidence="7">170</strain>
    </source>
</reference>
<evidence type="ECO:0000256" key="2">
    <source>
        <dbReference type="ARBA" id="ARBA00022692"/>
    </source>
</evidence>
<dbReference type="PROSITE" id="PS50850">
    <property type="entry name" value="MFS"/>
    <property type="match status" value="1"/>
</dbReference>
<comment type="caution">
    <text evidence="7">The sequence shown here is derived from an EMBL/GenBank/DDBJ whole genome shotgun (WGS) entry which is preliminary data.</text>
</comment>
<accession>A0A179G8I6</accession>
<evidence type="ECO:0000313" key="8">
    <source>
        <dbReference type="Proteomes" id="UP000078397"/>
    </source>
</evidence>
<organism evidence="7 8">
    <name type="scientific">Pochonia chlamydosporia 170</name>
    <dbReference type="NCBI Taxonomy" id="1380566"/>
    <lineage>
        <taxon>Eukaryota</taxon>
        <taxon>Fungi</taxon>
        <taxon>Dikarya</taxon>
        <taxon>Ascomycota</taxon>
        <taxon>Pezizomycotina</taxon>
        <taxon>Sordariomycetes</taxon>
        <taxon>Hypocreomycetidae</taxon>
        <taxon>Hypocreales</taxon>
        <taxon>Clavicipitaceae</taxon>
        <taxon>Pochonia</taxon>
    </lineage>
</organism>
<dbReference type="KEGG" id="pchm:VFPPC_01692"/>
<dbReference type="GO" id="GO:0022857">
    <property type="term" value="F:transmembrane transporter activity"/>
    <property type="evidence" value="ECO:0007669"/>
    <property type="project" value="InterPro"/>
</dbReference>
<keyword evidence="3 5" id="KW-1133">Transmembrane helix</keyword>
<feature type="transmembrane region" description="Helical" evidence="5">
    <location>
        <begin position="244"/>
        <end position="264"/>
    </location>
</feature>
<keyword evidence="8" id="KW-1185">Reference proteome</keyword>
<gene>
    <name evidence="7" type="ORF">VFPPC_01692</name>
</gene>
<evidence type="ECO:0000313" key="7">
    <source>
        <dbReference type="EMBL" id="OAQ74124.2"/>
    </source>
</evidence>
<evidence type="ECO:0000256" key="1">
    <source>
        <dbReference type="ARBA" id="ARBA00004141"/>
    </source>
</evidence>
<dbReference type="GeneID" id="28845464"/>
<dbReference type="PANTHER" id="PTHR23502:SF157">
    <property type="entry name" value="MAJOR FACILITATOR SUPERFAMILY (MFS) PROFILE DOMAIN-CONTAINING PROTEIN-RELATED"/>
    <property type="match status" value="1"/>
</dbReference>
<feature type="transmembrane region" description="Helical" evidence="5">
    <location>
        <begin position="313"/>
        <end position="333"/>
    </location>
</feature>
<feature type="transmembrane region" description="Helical" evidence="5">
    <location>
        <begin position="276"/>
        <end position="301"/>
    </location>
</feature>
<keyword evidence="2 5" id="KW-0812">Transmembrane</keyword>
<sequence length="361" mass="40128">MIYIGRFITGFASAVPSVVIAGSVEDMFNAKRRIWIVVLWNVGTTMGLCFGPVYASYITAAAGWKWVFYSAGIVTGVLFVALIAIKESRPSILLGRKIEQIQKNTTITDLEWHNPDNLPSMRSLVDVVVVRPFTLLFTEPLVMIIATISAISWGIIYLFTESLTPIFKTMGLSRTQSTLTFLAIALGTLFTMLPRFWDMRVARARRRKQEALHEDKIMGFAFAAPALAIGLIWFTLTIPPFAKGLHWIVPTLSLVPIGFAVNELAYTLSGYLSDSYLLYSASAFSGLAFVRAIISGLMPLIANAMYEGLNANIASGILAALATVFCVVPWVFFKYSRRLRQRSPFARFSLDAHQRTQVEQD</sequence>
<feature type="transmembrane region" description="Helical" evidence="5">
    <location>
        <begin position="34"/>
        <end position="54"/>
    </location>
</feature>
<feature type="transmembrane region" description="Helical" evidence="5">
    <location>
        <begin position="217"/>
        <end position="238"/>
    </location>
</feature>
<dbReference type="Gene3D" id="1.20.1250.20">
    <property type="entry name" value="MFS general substrate transporter like domains"/>
    <property type="match status" value="1"/>
</dbReference>
<dbReference type="InterPro" id="IPR011701">
    <property type="entry name" value="MFS"/>
</dbReference>
<feature type="transmembrane region" description="Helical" evidence="5">
    <location>
        <begin position="141"/>
        <end position="159"/>
    </location>
</feature>
<proteinExistence type="predicted"/>
<dbReference type="GO" id="GO:0016020">
    <property type="term" value="C:membrane"/>
    <property type="evidence" value="ECO:0007669"/>
    <property type="project" value="UniProtKB-SubCell"/>
</dbReference>
<dbReference type="OrthoDB" id="5410178at2759"/>
<dbReference type="EMBL" id="LSBJ02000001">
    <property type="protein sequence ID" value="OAQ74124.2"/>
    <property type="molecule type" value="Genomic_DNA"/>
</dbReference>
<evidence type="ECO:0000256" key="4">
    <source>
        <dbReference type="ARBA" id="ARBA00023136"/>
    </source>
</evidence>
<evidence type="ECO:0000256" key="3">
    <source>
        <dbReference type="ARBA" id="ARBA00022989"/>
    </source>
</evidence>
<name>A0A179G8I6_METCM</name>
<dbReference type="PANTHER" id="PTHR23502">
    <property type="entry name" value="MAJOR FACILITATOR SUPERFAMILY"/>
    <property type="match status" value="1"/>
</dbReference>
<dbReference type="Pfam" id="PF07690">
    <property type="entry name" value="MFS_1"/>
    <property type="match status" value="1"/>
</dbReference>
<feature type="domain" description="Major facilitator superfamily (MFS) profile" evidence="6">
    <location>
        <begin position="1"/>
        <end position="337"/>
    </location>
</feature>
<dbReference type="InterPro" id="IPR020846">
    <property type="entry name" value="MFS_dom"/>
</dbReference>
<feature type="transmembrane region" description="Helical" evidence="5">
    <location>
        <begin position="66"/>
        <end position="85"/>
    </location>
</feature>
<protein>
    <submittedName>
        <fullName evidence="7">MFS multidrug transporter</fullName>
    </submittedName>
</protein>
<comment type="subcellular location">
    <subcellularLocation>
        <location evidence="1">Membrane</location>
        <topology evidence="1">Multi-pass membrane protein</topology>
    </subcellularLocation>
</comment>
<dbReference type="STRING" id="1380566.A0A179G8I6"/>
<dbReference type="InterPro" id="IPR036259">
    <property type="entry name" value="MFS_trans_sf"/>
</dbReference>
<evidence type="ECO:0000256" key="5">
    <source>
        <dbReference type="SAM" id="Phobius"/>
    </source>
</evidence>
<keyword evidence="4 5" id="KW-0472">Membrane</keyword>
<dbReference type="SUPFAM" id="SSF103473">
    <property type="entry name" value="MFS general substrate transporter"/>
    <property type="match status" value="1"/>
</dbReference>
<dbReference type="AlphaFoldDB" id="A0A179G8I6"/>
<feature type="transmembrane region" description="Helical" evidence="5">
    <location>
        <begin position="179"/>
        <end position="197"/>
    </location>
</feature>
<dbReference type="RefSeq" id="XP_018150207.2">
    <property type="nucleotide sequence ID" value="XM_018281470.2"/>
</dbReference>